<dbReference type="GeneID" id="78774825"/>
<dbReference type="AlphaFoldDB" id="A0A6A5H2G9"/>
<reference evidence="2 3" key="1">
    <citation type="submission" date="2019-12" db="EMBL/GenBank/DDBJ databases">
        <title>Chromosome-level assembly of the Caenorhabditis remanei genome.</title>
        <authorList>
            <person name="Teterina A.A."/>
            <person name="Willis J.H."/>
            <person name="Phillips P.C."/>
        </authorList>
    </citation>
    <scope>NUCLEOTIDE SEQUENCE [LARGE SCALE GENOMIC DNA]</scope>
    <source>
        <strain evidence="2 3">PX506</strain>
        <tissue evidence="2">Whole organism</tissue>
    </source>
</reference>
<dbReference type="Proteomes" id="UP000483820">
    <property type="component" value="Chromosome III"/>
</dbReference>
<keyword evidence="1" id="KW-0472">Membrane</keyword>
<evidence type="ECO:0000313" key="2">
    <source>
        <dbReference type="EMBL" id="KAF1760793.1"/>
    </source>
</evidence>
<comment type="caution">
    <text evidence="2">The sequence shown here is derived from an EMBL/GenBank/DDBJ whole genome shotgun (WGS) entry which is preliminary data.</text>
</comment>
<accession>A0A6A5H2G9</accession>
<protein>
    <submittedName>
        <fullName evidence="2">Uncharacterized protein</fullName>
    </submittedName>
</protein>
<evidence type="ECO:0000313" key="3">
    <source>
        <dbReference type="Proteomes" id="UP000483820"/>
    </source>
</evidence>
<dbReference type="EMBL" id="WUAV01000003">
    <property type="protein sequence ID" value="KAF1760793.1"/>
    <property type="molecule type" value="Genomic_DNA"/>
</dbReference>
<name>A0A6A5H2G9_CAERE</name>
<organism evidence="2 3">
    <name type="scientific">Caenorhabditis remanei</name>
    <name type="common">Caenorhabditis vulgaris</name>
    <dbReference type="NCBI Taxonomy" id="31234"/>
    <lineage>
        <taxon>Eukaryota</taxon>
        <taxon>Metazoa</taxon>
        <taxon>Ecdysozoa</taxon>
        <taxon>Nematoda</taxon>
        <taxon>Chromadorea</taxon>
        <taxon>Rhabditida</taxon>
        <taxon>Rhabditina</taxon>
        <taxon>Rhabditomorpha</taxon>
        <taxon>Rhabditoidea</taxon>
        <taxon>Rhabditidae</taxon>
        <taxon>Peloderinae</taxon>
        <taxon>Caenorhabditis</taxon>
    </lineage>
</organism>
<evidence type="ECO:0000256" key="1">
    <source>
        <dbReference type="SAM" id="Phobius"/>
    </source>
</evidence>
<dbReference type="RefSeq" id="XP_053586759.1">
    <property type="nucleotide sequence ID" value="XM_053727182.1"/>
</dbReference>
<dbReference type="CTD" id="78774825"/>
<keyword evidence="1" id="KW-0812">Transmembrane</keyword>
<feature type="transmembrane region" description="Helical" evidence="1">
    <location>
        <begin position="34"/>
        <end position="59"/>
    </location>
</feature>
<dbReference type="KEGG" id="crq:GCK72_009043"/>
<proteinExistence type="predicted"/>
<sequence>MLPKWAEPIIKAELPTHPYISAATLRRLGNFAHFLGLLLLGESTIAVLACPFLLIRIIWSTSSGLQLISSWFLEILLLKKSILIDEVLVDGGGGGSEIQRDFISEIHHFDTTNRPLGSRRRNTESSDTKFARRGDEILGEDGDFSVLFHHIEHRIAHFGEQFRLLYLDYCVLDLLGQHVSTTEFWKSES</sequence>
<gene>
    <name evidence="2" type="ORF">GCK72_009043</name>
</gene>
<keyword evidence="1" id="KW-1133">Transmembrane helix</keyword>